<name>A0A9Q1RAW1_9SOLA</name>
<proteinExistence type="predicted"/>
<sequence>MKTGERGYMGEWNHCKSYFKFENWWLQTGLLVLGHQGDLEVCTKSNGHKGCQSGCEVEQVHLEQRNPKCPKEDQSSYCSQEE</sequence>
<accession>A0A9Q1RAW1</accession>
<evidence type="ECO:0000313" key="1">
    <source>
        <dbReference type="EMBL" id="KAJ8548207.1"/>
    </source>
</evidence>
<dbReference type="OrthoDB" id="692400at2759"/>
<keyword evidence="2" id="KW-1185">Reference proteome</keyword>
<evidence type="ECO:0000313" key="2">
    <source>
        <dbReference type="Proteomes" id="UP001152561"/>
    </source>
</evidence>
<comment type="caution">
    <text evidence="1">The sequence shown here is derived from an EMBL/GenBank/DDBJ whole genome shotgun (WGS) entry which is preliminary data.</text>
</comment>
<dbReference type="Proteomes" id="UP001152561">
    <property type="component" value="Unassembled WGS sequence"/>
</dbReference>
<protein>
    <submittedName>
        <fullName evidence="1">Uncharacterized protein</fullName>
    </submittedName>
</protein>
<dbReference type="EMBL" id="JAJAGQ010000012">
    <property type="protein sequence ID" value="KAJ8548207.1"/>
    <property type="molecule type" value="Genomic_DNA"/>
</dbReference>
<organism evidence="1 2">
    <name type="scientific">Anisodus acutangulus</name>
    <dbReference type="NCBI Taxonomy" id="402998"/>
    <lineage>
        <taxon>Eukaryota</taxon>
        <taxon>Viridiplantae</taxon>
        <taxon>Streptophyta</taxon>
        <taxon>Embryophyta</taxon>
        <taxon>Tracheophyta</taxon>
        <taxon>Spermatophyta</taxon>
        <taxon>Magnoliopsida</taxon>
        <taxon>eudicotyledons</taxon>
        <taxon>Gunneridae</taxon>
        <taxon>Pentapetalae</taxon>
        <taxon>asterids</taxon>
        <taxon>lamiids</taxon>
        <taxon>Solanales</taxon>
        <taxon>Solanaceae</taxon>
        <taxon>Solanoideae</taxon>
        <taxon>Hyoscyameae</taxon>
        <taxon>Anisodus</taxon>
    </lineage>
</organism>
<reference evidence="2" key="1">
    <citation type="journal article" date="2023" name="Proc. Natl. Acad. Sci. U.S.A.">
        <title>Genomic and structural basis for evolution of tropane alkaloid biosynthesis.</title>
        <authorList>
            <person name="Wanga Y.-J."/>
            <person name="Taina T."/>
            <person name="Yua J.-Y."/>
            <person name="Lia J."/>
            <person name="Xua B."/>
            <person name="Chenc J."/>
            <person name="D'Auriad J.C."/>
            <person name="Huanga J.-P."/>
            <person name="Huanga S.-X."/>
        </authorList>
    </citation>
    <scope>NUCLEOTIDE SEQUENCE [LARGE SCALE GENOMIC DNA]</scope>
    <source>
        <strain evidence="2">cv. KIB-2019</strain>
    </source>
</reference>
<dbReference type="AlphaFoldDB" id="A0A9Q1RAW1"/>
<gene>
    <name evidence="1" type="ORF">K7X08_030676</name>
</gene>